<dbReference type="Gene3D" id="3.40.50.150">
    <property type="entry name" value="Vaccinia Virus protein VP39"/>
    <property type="match status" value="1"/>
</dbReference>
<dbReference type="AlphaFoldDB" id="A0A934SRR6"/>
<protein>
    <submittedName>
        <fullName evidence="4">Class I SAM-dependent methyltransferase</fullName>
    </submittedName>
</protein>
<dbReference type="SUPFAM" id="SSF53335">
    <property type="entry name" value="S-adenosyl-L-methionine-dependent methyltransferases"/>
    <property type="match status" value="1"/>
</dbReference>
<dbReference type="PANTHER" id="PTHR43464">
    <property type="entry name" value="METHYLTRANSFERASE"/>
    <property type="match status" value="1"/>
</dbReference>
<proteinExistence type="predicted"/>
<dbReference type="Pfam" id="PF13489">
    <property type="entry name" value="Methyltransf_23"/>
    <property type="match status" value="1"/>
</dbReference>
<evidence type="ECO:0000256" key="2">
    <source>
        <dbReference type="ARBA" id="ARBA00022679"/>
    </source>
</evidence>
<evidence type="ECO:0000313" key="5">
    <source>
        <dbReference type="Proteomes" id="UP000622890"/>
    </source>
</evidence>
<comment type="caution">
    <text evidence="4">The sequence shown here is derived from an EMBL/GenBank/DDBJ whole genome shotgun (WGS) entry which is preliminary data.</text>
</comment>
<dbReference type="PANTHER" id="PTHR43464:SF19">
    <property type="entry name" value="UBIQUINONE BIOSYNTHESIS O-METHYLTRANSFERASE, MITOCHONDRIAL"/>
    <property type="match status" value="1"/>
</dbReference>
<dbReference type="CDD" id="cd02440">
    <property type="entry name" value="AdoMet_MTases"/>
    <property type="match status" value="1"/>
</dbReference>
<name>A0A934SRR6_9BURK</name>
<dbReference type="EMBL" id="JAEPBG010000002">
    <property type="protein sequence ID" value="MBK4734377.1"/>
    <property type="molecule type" value="Genomic_DNA"/>
</dbReference>
<dbReference type="Proteomes" id="UP000622890">
    <property type="component" value="Unassembled WGS sequence"/>
</dbReference>
<keyword evidence="1 4" id="KW-0489">Methyltransferase</keyword>
<keyword evidence="3" id="KW-0949">S-adenosyl-L-methionine</keyword>
<gene>
    <name evidence="4" type="ORF">JJB74_07160</name>
</gene>
<sequence>MRNEPNTTRPKGAPAERDVWENQYASGAWDYLAGADEAGHYLAIARFCQRHVPHGALLDIGCGTGILLDYLRREVGIVPSRYKGIDLAQSAVEQAAARHPDAHFAQCDYAAQGLPGRYDAVVFNETLYCFADPLAIVDKCAAGNMTANALLIVSMYGEHHEDIWQALLARSSVVDEDIVENPQRGVRWKIRALRLRFA</sequence>
<dbReference type="GO" id="GO:0008168">
    <property type="term" value="F:methyltransferase activity"/>
    <property type="evidence" value="ECO:0007669"/>
    <property type="project" value="UniProtKB-KW"/>
</dbReference>
<organism evidence="4 5">
    <name type="scientific">Noviherbaspirillum pedocola</name>
    <dbReference type="NCBI Taxonomy" id="2801341"/>
    <lineage>
        <taxon>Bacteria</taxon>
        <taxon>Pseudomonadati</taxon>
        <taxon>Pseudomonadota</taxon>
        <taxon>Betaproteobacteria</taxon>
        <taxon>Burkholderiales</taxon>
        <taxon>Oxalobacteraceae</taxon>
        <taxon>Noviherbaspirillum</taxon>
    </lineage>
</organism>
<dbReference type="InterPro" id="IPR029063">
    <property type="entry name" value="SAM-dependent_MTases_sf"/>
</dbReference>
<dbReference type="GO" id="GO:0032259">
    <property type="term" value="P:methylation"/>
    <property type="evidence" value="ECO:0007669"/>
    <property type="project" value="UniProtKB-KW"/>
</dbReference>
<keyword evidence="2" id="KW-0808">Transferase</keyword>
<reference evidence="4" key="1">
    <citation type="submission" date="2021-01" db="EMBL/GenBank/DDBJ databases">
        <title>Genome sequence of strain Noviherbaspirillum sp. DKR-6.</title>
        <authorList>
            <person name="Chaudhary D.K."/>
        </authorList>
    </citation>
    <scope>NUCLEOTIDE SEQUENCE</scope>
    <source>
        <strain evidence="4">DKR-6</strain>
    </source>
</reference>
<keyword evidence="5" id="KW-1185">Reference proteome</keyword>
<evidence type="ECO:0000256" key="3">
    <source>
        <dbReference type="ARBA" id="ARBA00022691"/>
    </source>
</evidence>
<dbReference type="RefSeq" id="WP_200591129.1">
    <property type="nucleotide sequence ID" value="NZ_JAEPBG010000002.1"/>
</dbReference>
<evidence type="ECO:0000256" key="1">
    <source>
        <dbReference type="ARBA" id="ARBA00022603"/>
    </source>
</evidence>
<evidence type="ECO:0000313" key="4">
    <source>
        <dbReference type="EMBL" id="MBK4734377.1"/>
    </source>
</evidence>
<accession>A0A934SRR6</accession>